<dbReference type="RefSeq" id="WP_263342172.1">
    <property type="nucleotide sequence ID" value="NZ_JAGSYH010000010.1"/>
</dbReference>
<dbReference type="EMBL" id="JBHSPH010000007">
    <property type="protein sequence ID" value="MFC5863823.1"/>
    <property type="molecule type" value="Genomic_DNA"/>
</dbReference>
<organism evidence="1 2">
    <name type="scientific">Acidicapsa dinghuensis</name>
    <dbReference type="NCBI Taxonomy" id="2218256"/>
    <lineage>
        <taxon>Bacteria</taxon>
        <taxon>Pseudomonadati</taxon>
        <taxon>Acidobacteriota</taxon>
        <taxon>Terriglobia</taxon>
        <taxon>Terriglobales</taxon>
        <taxon>Acidobacteriaceae</taxon>
        <taxon>Acidicapsa</taxon>
    </lineage>
</organism>
<gene>
    <name evidence="1" type="ORF">ACFPT7_16060</name>
</gene>
<sequence length="222" mass="25950">MNDLFKIIRQEPQSLLPEISLRAWMHFYGGYRHRRLEDQGSFAPAFDRMDFHRWLCDRFQILYASPIADVSIVSSFFLSEETAFYKYFDLLEEYLRSQEAKSPDVYVFSGEKEGFAGLVRGARKCPAMYIGSQTFLGFCSMLMGDIFATVEMGSDFDAGQLLFIKFQKWVEATKNHSEQFRHWFKIVNFWSIDDHSAYTLFCAWLDEFSKEAGNPDIFRSPA</sequence>
<proteinExistence type="predicted"/>
<accession>A0ABW1EI99</accession>
<evidence type="ECO:0000313" key="2">
    <source>
        <dbReference type="Proteomes" id="UP001596091"/>
    </source>
</evidence>
<dbReference type="Proteomes" id="UP001596091">
    <property type="component" value="Unassembled WGS sequence"/>
</dbReference>
<evidence type="ECO:0000313" key="1">
    <source>
        <dbReference type="EMBL" id="MFC5863823.1"/>
    </source>
</evidence>
<name>A0ABW1EI99_9BACT</name>
<comment type="caution">
    <text evidence="1">The sequence shown here is derived from an EMBL/GenBank/DDBJ whole genome shotgun (WGS) entry which is preliminary data.</text>
</comment>
<protein>
    <submittedName>
        <fullName evidence="1">Uncharacterized protein</fullName>
    </submittedName>
</protein>
<reference evidence="2" key="1">
    <citation type="journal article" date="2019" name="Int. J. Syst. Evol. Microbiol.">
        <title>The Global Catalogue of Microorganisms (GCM) 10K type strain sequencing project: providing services to taxonomists for standard genome sequencing and annotation.</title>
        <authorList>
            <consortium name="The Broad Institute Genomics Platform"/>
            <consortium name="The Broad Institute Genome Sequencing Center for Infectious Disease"/>
            <person name="Wu L."/>
            <person name="Ma J."/>
        </authorList>
    </citation>
    <scope>NUCLEOTIDE SEQUENCE [LARGE SCALE GENOMIC DNA]</scope>
    <source>
        <strain evidence="2">JCM 4087</strain>
    </source>
</reference>
<keyword evidence="2" id="KW-1185">Reference proteome</keyword>